<dbReference type="GO" id="GO:0032021">
    <property type="term" value="C:NELF complex"/>
    <property type="evidence" value="ECO:0007669"/>
    <property type="project" value="TreeGrafter"/>
</dbReference>
<dbReference type="GO" id="GO:0034244">
    <property type="term" value="P:negative regulation of transcription elongation by RNA polymerase II"/>
    <property type="evidence" value="ECO:0007669"/>
    <property type="project" value="TreeGrafter"/>
</dbReference>
<evidence type="ECO:0000313" key="2">
    <source>
        <dbReference type="EMBL" id="MAA21285.1"/>
    </source>
</evidence>
<reference evidence="2" key="1">
    <citation type="journal article" date="2017" name="Parasit. Vectors">
        <title>Sialotranscriptomics of Rhipicephalus zambeziensis reveals intricate expression profiles of secretory proteins and suggests tight temporal transcriptional regulation during blood-feeding.</title>
        <authorList>
            <person name="de Castro M.H."/>
            <person name="de Klerk D."/>
            <person name="Pienaar R."/>
            <person name="Rees D.J.G."/>
            <person name="Mans B.J."/>
        </authorList>
    </citation>
    <scope>NUCLEOTIDE SEQUENCE</scope>
    <source>
        <tissue evidence="2">Salivary glands</tissue>
    </source>
</reference>
<dbReference type="GO" id="GO:0003746">
    <property type="term" value="F:translation elongation factor activity"/>
    <property type="evidence" value="ECO:0007669"/>
    <property type="project" value="UniProtKB-KW"/>
</dbReference>
<dbReference type="PANTHER" id="PTHR13503">
    <property type="entry name" value="NEGATIVE ELONGATION FACTOR COMPLEX MEMBER B"/>
    <property type="match status" value="1"/>
</dbReference>
<protein>
    <submittedName>
        <fullName evidence="2">Negative elongation factor b</fullName>
    </submittedName>
</protein>
<dbReference type="InterPro" id="IPR010405">
    <property type="entry name" value="COBRA1"/>
</dbReference>
<dbReference type="EMBL" id="GFPF01010139">
    <property type="protein sequence ID" value="MAA21285.1"/>
    <property type="molecule type" value="Transcribed_RNA"/>
</dbReference>
<dbReference type="PANTHER" id="PTHR13503:SF3">
    <property type="entry name" value="NEGATIVE ELONGATION FACTOR B"/>
    <property type="match status" value="1"/>
</dbReference>
<keyword evidence="2" id="KW-0648">Protein biosynthesis</keyword>
<organism evidence="2">
    <name type="scientific">Rhipicephalus zambeziensis</name>
    <dbReference type="NCBI Taxonomy" id="60191"/>
    <lineage>
        <taxon>Eukaryota</taxon>
        <taxon>Metazoa</taxon>
        <taxon>Ecdysozoa</taxon>
        <taxon>Arthropoda</taxon>
        <taxon>Chelicerata</taxon>
        <taxon>Arachnida</taxon>
        <taxon>Acari</taxon>
        <taxon>Parasitiformes</taxon>
        <taxon>Ixodida</taxon>
        <taxon>Ixodoidea</taxon>
        <taxon>Ixodidae</taxon>
        <taxon>Rhipicephalinae</taxon>
        <taxon>Rhipicephalus</taxon>
        <taxon>Rhipicephalus</taxon>
    </lineage>
</organism>
<name>A0A224YWI0_9ACAR</name>
<dbReference type="AlphaFoldDB" id="A0A224YWI0"/>
<keyword evidence="2" id="KW-0251">Elongation factor</keyword>
<evidence type="ECO:0000256" key="1">
    <source>
        <dbReference type="SAM" id="Coils"/>
    </source>
</evidence>
<dbReference type="Pfam" id="PF06209">
    <property type="entry name" value="COBRA1"/>
    <property type="match status" value="1"/>
</dbReference>
<accession>A0A224YWI0</accession>
<feature type="coiled-coil region" evidence="1">
    <location>
        <begin position="65"/>
        <end position="93"/>
    </location>
</feature>
<proteinExistence type="predicted"/>
<keyword evidence="1" id="KW-0175">Coiled coil</keyword>
<sequence length="596" mass="68222">MDGREQACLPGREALREALTNCTDPMRAIEEFQEENGILLPSLRPMLPLLDLHGVRRLDFHTSVREELKGRLMKQIESLANQESREKQKKLEEMLERSFPFIKVPALRPVVMCLLRNMKCVDQKYIKLLVSDKSLYRECDIQVKRQIWHDNKDLFAEEVLPLLSEYLSEREEALWGLTVTAESPSAFFGSTPKQRRQGAVLQRLLAMVDRSLVLYDMLVQIVRTVFRRTRNTHYCTLRVELLMALHDLEVQEITAVDRSHKFTWCLDACIRERNMDEKRSRELQSILEIKRGQEELLCDLAMTLSDPYAINFLGQSALKTMLHLVNIEAMPRVRGNHVLVLLLRMLALGMEAWKMLSTEVHVEPALDVQLFTRFIPALMCLMVDDQMRSLSSRLKQNDEGSSTAATDNSEQIPDTFQVYVKGNALASALALFYVLHLARQRDRTGLLRVLGTLAEAEGRRAYKDPFLHILVGHLTTMADHFAREDFCMVVFDDFFLRGLRSSALKVGTQKGNRHAKETTKTTGRHLMRLLWNVHGSLPPARLNNLMNKLQPFAEVIEELKAPFHALEEKIDHVTLQAAAHSSADVPLPRSPAMAPV</sequence>